<dbReference type="RefSeq" id="WP_154419740.1">
    <property type="nucleotide sequence ID" value="NZ_VUNS01000023.1"/>
</dbReference>
<evidence type="ECO:0000313" key="3">
    <source>
        <dbReference type="Proteomes" id="UP000435649"/>
    </source>
</evidence>
<organism evidence="2 3">
    <name type="scientific">Victivallis lenta</name>
    <dbReference type="NCBI Taxonomy" id="2606640"/>
    <lineage>
        <taxon>Bacteria</taxon>
        <taxon>Pseudomonadati</taxon>
        <taxon>Lentisphaerota</taxon>
        <taxon>Lentisphaeria</taxon>
        <taxon>Victivallales</taxon>
        <taxon>Victivallaceae</taxon>
        <taxon>Victivallis</taxon>
    </lineage>
</organism>
<dbReference type="Pfam" id="PF12728">
    <property type="entry name" value="HTH_17"/>
    <property type="match status" value="1"/>
</dbReference>
<accession>A0A844G5W4</accession>
<dbReference type="AlphaFoldDB" id="A0A844G5W4"/>
<evidence type="ECO:0000313" key="2">
    <source>
        <dbReference type="EMBL" id="MST98756.1"/>
    </source>
</evidence>
<evidence type="ECO:0000259" key="1">
    <source>
        <dbReference type="Pfam" id="PF12728"/>
    </source>
</evidence>
<proteinExistence type="predicted"/>
<protein>
    <submittedName>
        <fullName evidence="2">Helix-turn-helix domain-containing protein</fullName>
    </submittedName>
</protein>
<dbReference type="InterPro" id="IPR041657">
    <property type="entry name" value="HTH_17"/>
</dbReference>
<dbReference type="Proteomes" id="UP000435649">
    <property type="component" value="Unassembled WGS sequence"/>
</dbReference>
<reference evidence="2 3" key="1">
    <citation type="submission" date="2019-08" db="EMBL/GenBank/DDBJ databases">
        <title>In-depth cultivation of the pig gut microbiome towards novel bacterial diversity and tailored functional studies.</title>
        <authorList>
            <person name="Wylensek D."/>
            <person name="Hitch T.C.A."/>
            <person name="Clavel T."/>
        </authorList>
    </citation>
    <scope>NUCLEOTIDE SEQUENCE [LARGE SCALE GENOMIC DNA]</scope>
    <source>
        <strain evidence="2 3">BBE-744-WT-12</strain>
    </source>
</reference>
<dbReference type="EMBL" id="VUNS01000023">
    <property type="protein sequence ID" value="MST98756.1"/>
    <property type="molecule type" value="Genomic_DNA"/>
</dbReference>
<comment type="caution">
    <text evidence="2">The sequence shown here is derived from an EMBL/GenBank/DDBJ whole genome shotgun (WGS) entry which is preliminary data.</text>
</comment>
<sequence>MNSMHIWQGIPRHTREYIRQELADNGIDIEQVLATAGAPSNHICAPEEKFLSIREAARLAKCSRATIVRRIKDKSLIAVKLSPSKPGAVRIAVASFEAWMDCCRGNDGRTGYESH</sequence>
<gene>
    <name evidence="2" type="ORF">FYJ85_17080</name>
</gene>
<feature type="domain" description="Helix-turn-helix" evidence="1">
    <location>
        <begin position="50"/>
        <end position="100"/>
    </location>
</feature>
<name>A0A844G5W4_9BACT</name>
<keyword evidence="3" id="KW-1185">Reference proteome</keyword>